<dbReference type="InterPro" id="IPR013120">
    <property type="entry name" value="FAR_NAD-bd"/>
</dbReference>
<dbReference type="Gene3D" id="3.40.50.720">
    <property type="entry name" value="NAD(P)-binding Rossmann-like Domain"/>
    <property type="match status" value="1"/>
</dbReference>
<evidence type="ECO:0000256" key="1">
    <source>
        <dbReference type="SAM" id="MobiDB-lite"/>
    </source>
</evidence>
<dbReference type="SUPFAM" id="SSF53474">
    <property type="entry name" value="alpha/beta-Hydrolases"/>
    <property type="match status" value="1"/>
</dbReference>
<feature type="domain" description="Thioester reductase (TE)" evidence="2">
    <location>
        <begin position="77"/>
        <end position="211"/>
    </location>
</feature>
<reference evidence="4" key="1">
    <citation type="submission" date="2022-10" db="EMBL/GenBank/DDBJ databases">
        <title>The complete genomes of actinobacterial strains from the NBC collection.</title>
        <authorList>
            <person name="Joergensen T.S."/>
            <person name="Alvarez Arevalo M."/>
            <person name="Sterndorff E.B."/>
            <person name="Faurdal D."/>
            <person name="Vuksanovic O."/>
            <person name="Mourched A.-S."/>
            <person name="Charusanti P."/>
            <person name="Shaw S."/>
            <person name="Blin K."/>
            <person name="Weber T."/>
        </authorList>
    </citation>
    <scope>NUCLEOTIDE SEQUENCE</scope>
    <source>
        <strain evidence="4">NBC_00254</strain>
    </source>
</reference>
<dbReference type="EMBL" id="CP108085">
    <property type="protein sequence ID" value="WUP77703.1"/>
    <property type="molecule type" value="Genomic_DNA"/>
</dbReference>
<dbReference type="Pfam" id="PF12697">
    <property type="entry name" value="Abhydrolase_6"/>
    <property type="match status" value="1"/>
</dbReference>
<protein>
    <submittedName>
        <fullName evidence="4">Alpha/beta fold hydrolase</fullName>
    </submittedName>
</protein>
<name>A0ABZ1SZ79_9ACTN</name>
<dbReference type="RefSeq" id="WP_328710364.1">
    <property type="nucleotide sequence ID" value="NZ_CP108085.1"/>
</dbReference>
<feature type="region of interest" description="Disordered" evidence="1">
    <location>
        <begin position="374"/>
        <end position="396"/>
    </location>
</feature>
<dbReference type="PANTHER" id="PTHR43689">
    <property type="entry name" value="HYDROLASE"/>
    <property type="match status" value="1"/>
</dbReference>
<feature type="domain" description="AB hydrolase-1" evidence="3">
    <location>
        <begin position="230"/>
        <end position="334"/>
    </location>
</feature>
<dbReference type="InterPro" id="IPR036291">
    <property type="entry name" value="NAD(P)-bd_dom_sf"/>
</dbReference>
<keyword evidence="5" id="KW-1185">Reference proteome</keyword>
<keyword evidence="4" id="KW-0378">Hydrolase</keyword>
<dbReference type="Proteomes" id="UP001432011">
    <property type="component" value="Chromosome"/>
</dbReference>
<dbReference type="SUPFAM" id="SSF51735">
    <property type="entry name" value="NAD(P)-binding Rossmann-fold domains"/>
    <property type="match status" value="1"/>
</dbReference>
<dbReference type="InterPro" id="IPR000073">
    <property type="entry name" value="AB_hydrolase_1"/>
</dbReference>
<evidence type="ECO:0000313" key="5">
    <source>
        <dbReference type="Proteomes" id="UP001432011"/>
    </source>
</evidence>
<dbReference type="GO" id="GO:0016787">
    <property type="term" value="F:hydrolase activity"/>
    <property type="evidence" value="ECO:0007669"/>
    <property type="project" value="UniProtKB-KW"/>
</dbReference>
<accession>A0ABZ1SZ79</accession>
<dbReference type="InterPro" id="IPR029058">
    <property type="entry name" value="AB_hydrolase_fold"/>
</dbReference>
<proteinExistence type="predicted"/>
<dbReference type="Pfam" id="PF07993">
    <property type="entry name" value="NAD_binding_4"/>
    <property type="match status" value="1"/>
</dbReference>
<dbReference type="PANTHER" id="PTHR43689:SF8">
    <property type="entry name" value="ALPHA_BETA-HYDROLASES SUPERFAMILY PROTEIN"/>
    <property type="match status" value="1"/>
</dbReference>
<organism evidence="4 5">
    <name type="scientific">Microbispora hainanensis</name>
    <dbReference type="NCBI Taxonomy" id="568844"/>
    <lineage>
        <taxon>Bacteria</taxon>
        <taxon>Bacillati</taxon>
        <taxon>Actinomycetota</taxon>
        <taxon>Actinomycetes</taxon>
        <taxon>Streptosporangiales</taxon>
        <taxon>Streptosporangiaceae</taxon>
        <taxon>Microbispora</taxon>
    </lineage>
</organism>
<evidence type="ECO:0000259" key="3">
    <source>
        <dbReference type="Pfam" id="PF12697"/>
    </source>
</evidence>
<sequence>MPSPGDRHALVLGATGFVGRHLVLALGHAGVRVSTANRRRASFGRLARWPAEHGHDEAPADLRVDLTQPLLPAGKLDDVTEVYNCAGAYRFGMQADEARRANVDSVRSVVVFAARLPRLRRLVHVSGYRVGGQDPRPWSEERRRETYRALGAYEASKVEADAVYRFEAERLGVPWSVVNPASVIGDSVTGEAGQYLGLASTLRDLWRGGLPAVPGNARTFELGEPGAPTVVLPGLPVNADTWAPVVTALGEARAADLPGLGMSEGDRDDWPSWLAALVTKTGARHLVGHSIGAAAAVEAAAAHPDAVERLTLVAPFFLQARSASVPRLPARWYLGRVSARALAERLPRAEVTVIPDAGHHPRLTHPEEVAHAVAGDAPPRVREPFSPSGRSARSRG</sequence>
<evidence type="ECO:0000313" key="4">
    <source>
        <dbReference type="EMBL" id="WUP77703.1"/>
    </source>
</evidence>
<dbReference type="Gene3D" id="3.40.50.1820">
    <property type="entry name" value="alpha/beta hydrolase"/>
    <property type="match status" value="2"/>
</dbReference>
<evidence type="ECO:0000259" key="2">
    <source>
        <dbReference type="Pfam" id="PF07993"/>
    </source>
</evidence>
<gene>
    <name evidence="4" type="ORF">OG913_12000</name>
</gene>